<organism evidence="1 2">
    <name type="scientific">Nakamurella aerolata</name>
    <dbReference type="NCBI Taxonomy" id="1656892"/>
    <lineage>
        <taxon>Bacteria</taxon>
        <taxon>Bacillati</taxon>
        <taxon>Actinomycetota</taxon>
        <taxon>Actinomycetes</taxon>
        <taxon>Nakamurellales</taxon>
        <taxon>Nakamurellaceae</taxon>
        <taxon>Nakamurella</taxon>
    </lineage>
</organism>
<dbReference type="EMBL" id="JABEND010000009">
    <property type="protein sequence ID" value="NNG36914.1"/>
    <property type="molecule type" value="Genomic_DNA"/>
</dbReference>
<evidence type="ECO:0000313" key="2">
    <source>
        <dbReference type="Proteomes" id="UP000562984"/>
    </source>
</evidence>
<evidence type="ECO:0000313" key="1">
    <source>
        <dbReference type="EMBL" id="NNG36914.1"/>
    </source>
</evidence>
<comment type="caution">
    <text evidence="1">The sequence shown here is derived from an EMBL/GenBank/DDBJ whole genome shotgun (WGS) entry which is preliminary data.</text>
</comment>
<proteinExistence type="predicted"/>
<dbReference type="Proteomes" id="UP000562984">
    <property type="component" value="Unassembled WGS sequence"/>
</dbReference>
<accession>A0A849A7G1</accession>
<keyword evidence="2" id="KW-1185">Reference proteome</keyword>
<name>A0A849A7G1_9ACTN</name>
<sequence>MPDIVIDGTIYVPKTEATATEAKILILDRRWVIAGLVSSDGGQTLITTCKQIEYWGTTKGLGELALGGPTSKTLLRDLGTVRIPAGSEIAAIDIVDWSSWL</sequence>
<dbReference type="AlphaFoldDB" id="A0A849A7G1"/>
<gene>
    <name evidence="1" type="ORF">HKD39_14575</name>
</gene>
<protein>
    <submittedName>
        <fullName evidence="1">Uncharacterized protein</fullName>
    </submittedName>
</protein>
<dbReference type="RefSeq" id="WP_171200620.1">
    <property type="nucleotide sequence ID" value="NZ_JABEND010000009.1"/>
</dbReference>
<reference evidence="1 2" key="1">
    <citation type="submission" date="2020-05" db="EMBL/GenBank/DDBJ databases">
        <title>Nakamurella sp. DB0629 isolated from air conditioner.</title>
        <authorList>
            <person name="Kim D.H."/>
            <person name="Kim D.-U."/>
        </authorList>
    </citation>
    <scope>NUCLEOTIDE SEQUENCE [LARGE SCALE GENOMIC DNA]</scope>
    <source>
        <strain evidence="1 2">DB0629</strain>
    </source>
</reference>